<organism evidence="2 3">
    <name type="scientific">Ancylobacter aquaticus</name>
    <dbReference type="NCBI Taxonomy" id="100"/>
    <lineage>
        <taxon>Bacteria</taxon>
        <taxon>Pseudomonadati</taxon>
        <taxon>Pseudomonadota</taxon>
        <taxon>Alphaproteobacteria</taxon>
        <taxon>Hyphomicrobiales</taxon>
        <taxon>Xanthobacteraceae</taxon>
        <taxon>Ancylobacter</taxon>
    </lineage>
</organism>
<dbReference type="PANTHER" id="PTHR22603">
    <property type="entry name" value="CHOLINE/ETHANOALAMINE KINASE"/>
    <property type="match status" value="1"/>
</dbReference>
<accession>A0A4R1I568</accession>
<reference evidence="2 3" key="1">
    <citation type="submission" date="2019-03" db="EMBL/GenBank/DDBJ databases">
        <title>Genomic Encyclopedia of Type Strains, Phase IV (KMG-IV): sequencing the most valuable type-strain genomes for metagenomic binning, comparative biology and taxonomic classification.</title>
        <authorList>
            <person name="Goeker M."/>
        </authorList>
    </citation>
    <scope>NUCLEOTIDE SEQUENCE [LARGE SCALE GENOMIC DNA]</scope>
    <source>
        <strain evidence="2 3">DSM 101</strain>
    </source>
</reference>
<dbReference type="Proteomes" id="UP000295030">
    <property type="component" value="Unassembled WGS sequence"/>
</dbReference>
<dbReference type="Gene3D" id="3.90.1200.10">
    <property type="match status" value="1"/>
</dbReference>
<dbReference type="AlphaFoldDB" id="A0A4R1I568"/>
<evidence type="ECO:0000313" key="3">
    <source>
        <dbReference type="Proteomes" id="UP000295030"/>
    </source>
</evidence>
<dbReference type="InterPro" id="IPR011009">
    <property type="entry name" value="Kinase-like_dom_sf"/>
</dbReference>
<dbReference type="GO" id="GO:0004305">
    <property type="term" value="F:ethanolamine kinase activity"/>
    <property type="evidence" value="ECO:0007669"/>
    <property type="project" value="TreeGrafter"/>
</dbReference>
<dbReference type="InterPro" id="IPR002575">
    <property type="entry name" value="Aminoglycoside_PTrfase"/>
</dbReference>
<comment type="caution">
    <text evidence="2">The sequence shown here is derived from an EMBL/GenBank/DDBJ whole genome shotgun (WGS) entry which is preliminary data.</text>
</comment>
<evidence type="ECO:0000259" key="1">
    <source>
        <dbReference type="Pfam" id="PF01636"/>
    </source>
</evidence>
<dbReference type="PANTHER" id="PTHR22603:SF66">
    <property type="entry name" value="ETHANOLAMINE KINASE"/>
    <property type="match status" value="1"/>
</dbReference>
<dbReference type="RefSeq" id="WP_131836249.1">
    <property type="nucleotide sequence ID" value="NZ_SMFY01000002.1"/>
</dbReference>
<dbReference type="EMBL" id="SMFY01000002">
    <property type="protein sequence ID" value="TCK29181.1"/>
    <property type="molecule type" value="Genomic_DNA"/>
</dbReference>
<evidence type="ECO:0000313" key="2">
    <source>
        <dbReference type="EMBL" id="TCK29181.1"/>
    </source>
</evidence>
<sequence>MERGISAVIASTLPFEVRVEAALVLLPDLAGRVRSHALAAAPVASPMHRGVASDGVRLDLDDGSRLFLKIRHADCAADIVPHAAQAARHAAGLGIAPDVVAEAEGVLALAFLDTPWRYARVGDLQDPAVLGRVLTAKQALHDGGPTGVRFDPFERLASLFAEVAASGALLPDDTERLVASCALIQQAIEASGIDLTFCHNDGVASNIMLQDETGDALLVDFDLAGDNDRWFDVGALINEACRFEADEREAIEAYAGACDERVLNRCRLYGIVDDTMWGLWGLARAASTPRRGIEFHKYGTWRLSHAHSKVATRGFETWLRRL</sequence>
<dbReference type="OrthoDB" id="179763at2"/>
<feature type="domain" description="Aminoglycoside phosphotransferase" evidence="1">
    <location>
        <begin position="46"/>
        <end position="261"/>
    </location>
</feature>
<dbReference type="GO" id="GO:0005737">
    <property type="term" value="C:cytoplasm"/>
    <property type="evidence" value="ECO:0007669"/>
    <property type="project" value="TreeGrafter"/>
</dbReference>
<dbReference type="SUPFAM" id="SSF56112">
    <property type="entry name" value="Protein kinase-like (PK-like)"/>
    <property type="match status" value="1"/>
</dbReference>
<keyword evidence="3" id="KW-1185">Reference proteome</keyword>
<name>A0A4R1I568_ANCAQ</name>
<protein>
    <submittedName>
        <fullName evidence="2">Phosphotransferase family enzyme</fullName>
    </submittedName>
</protein>
<gene>
    <name evidence="2" type="ORF">EV667_3202</name>
</gene>
<keyword evidence="2" id="KW-0808">Transferase</keyword>
<dbReference type="Pfam" id="PF01636">
    <property type="entry name" value="APH"/>
    <property type="match status" value="1"/>
</dbReference>
<proteinExistence type="predicted"/>
<dbReference type="GO" id="GO:0006646">
    <property type="term" value="P:phosphatidylethanolamine biosynthetic process"/>
    <property type="evidence" value="ECO:0007669"/>
    <property type="project" value="TreeGrafter"/>
</dbReference>